<evidence type="ECO:0000313" key="1">
    <source>
        <dbReference type="EMBL" id="KAH0468113.1"/>
    </source>
</evidence>
<evidence type="ECO:0000313" key="2">
    <source>
        <dbReference type="Proteomes" id="UP000775213"/>
    </source>
</evidence>
<gene>
    <name evidence="1" type="ORF">IEQ34_003146</name>
</gene>
<dbReference type="Proteomes" id="UP000775213">
    <property type="component" value="Unassembled WGS sequence"/>
</dbReference>
<comment type="caution">
    <text evidence="1">The sequence shown here is derived from an EMBL/GenBank/DDBJ whole genome shotgun (WGS) entry which is preliminary data.</text>
</comment>
<dbReference type="AlphaFoldDB" id="A0AAV7HKH5"/>
<proteinExistence type="predicted"/>
<protein>
    <submittedName>
        <fullName evidence="1">Uncharacterized protein</fullName>
    </submittedName>
</protein>
<dbReference type="EMBL" id="JAGFBR010000004">
    <property type="protein sequence ID" value="KAH0468113.1"/>
    <property type="molecule type" value="Genomic_DNA"/>
</dbReference>
<name>A0AAV7HKH5_DENCH</name>
<accession>A0AAV7HKH5</accession>
<reference evidence="1 2" key="1">
    <citation type="journal article" date="2021" name="Hortic Res">
        <title>Chromosome-scale assembly of the Dendrobium chrysotoxum genome enhances the understanding of orchid evolution.</title>
        <authorList>
            <person name="Zhang Y."/>
            <person name="Zhang G.Q."/>
            <person name="Zhang D."/>
            <person name="Liu X.D."/>
            <person name="Xu X.Y."/>
            <person name="Sun W.H."/>
            <person name="Yu X."/>
            <person name="Zhu X."/>
            <person name="Wang Z.W."/>
            <person name="Zhao X."/>
            <person name="Zhong W.Y."/>
            <person name="Chen H."/>
            <person name="Yin W.L."/>
            <person name="Huang T."/>
            <person name="Niu S.C."/>
            <person name="Liu Z.J."/>
        </authorList>
    </citation>
    <scope>NUCLEOTIDE SEQUENCE [LARGE SCALE GENOMIC DNA]</scope>
    <source>
        <strain evidence="1">Lindl</strain>
    </source>
</reference>
<organism evidence="1 2">
    <name type="scientific">Dendrobium chrysotoxum</name>
    <name type="common">Orchid</name>
    <dbReference type="NCBI Taxonomy" id="161865"/>
    <lineage>
        <taxon>Eukaryota</taxon>
        <taxon>Viridiplantae</taxon>
        <taxon>Streptophyta</taxon>
        <taxon>Embryophyta</taxon>
        <taxon>Tracheophyta</taxon>
        <taxon>Spermatophyta</taxon>
        <taxon>Magnoliopsida</taxon>
        <taxon>Liliopsida</taxon>
        <taxon>Asparagales</taxon>
        <taxon>Orchidaceae</taxon>
        <taxon>Epidendroideae</taxon>
        <taxon>Malaxideae</taxon>
        <taxon>Dendrobiinae</taxon>
        <taxon>Dendrobium</taxon>
    </lineage>
</organism>
<keyword evidence="2" id="KW-1185">Reference proteome</keyword>
<sequence length="170" mass="18633">MGIFGDVQVSAFGFLSVWIVGDAKDVHTWFGFAESLLLIGIGTSASANFAGEPELNAIFCCFLLGHPSKPTCKPKNFCLPKPSNICLSKKTSYHHCPHGEGRRLFASPTNHLQNPYISIVCKPTISLMDQKCLLYLRATFIFALNELNGRVLMSDGSLGGPWNYSNADIF</sequence>